<dbReference type="Pfam" id="PF02698">
    <property type="entry name" value="DUF218"/>
    <property type="match status" value="1"/>
</dbReference>
<keyword evidence="1" id="KW-1133">Transmembrane helix</keyword>
<dbReference type="PANTHER" id="PTHR30336">
    <property type="entry name" value="INNER MEMBRANE PROTEIN, PROBABLE PERMEASE"/>
    <property type="match status" value="1"/>
</dbReference>
<dbReference type="GO" id="GO:0005886">
    <property type="term" value="C:plasma membrane"/>
    <property type="evidence" value="ECO:0007669"/>
    <property type="project" value="TreeGrafter"/>
</dbReference>
<dbReference type="FunFam" id="3.40.50.620:FF:000150">
    <property type="entry name" value="Integral membrane protein"/>
    <property type="match status" value="1"/>
</dbReference>
<feature type="transmembrane region" description="Helical" evidence="1">
    <location>
        <begin position="324"/>
        <end position="345"/>
    </location>
</feature>
<feature type="transmembrane region" description="Helical" evidence="1">
    <location>
        <begin position="95"/>
        <end position="117"/>
    </location>
</feature>
<dbReference type="AlphaFoldDB" id="A0A0M3DGG1"/>
<dbReference type="InterPro" id="IPR014729">
    <property type="entry name" value="Rossmann-like_a/b/a_fold"/>
</dbReference>
<feature type="transmembrane region" description="Helical" evidence="1">
    <location>
        <begin position="29"/>
        <end position="48"/>
    </location>
</feature>
<keyword evidence="1" id="KW-0472">Membrane</keyword>
<evidence type="ECO:0000259" key="2">
    <source>
        <dbReference type="Pfam" id="PF02698"/>
    </source>
</evidence>
<dbReference type="Gene3D" id="3.40.50.620">
    <property type="entry name" value="HUPs"/>
    <property type="match status" value="1"/>
</dbReference>
<organism evidence="3 4">
    <name type="scientific">Paraclostridium benzoelyticum</name>
    <dbReference type="NCBI Taxonomy" id="1629550"/>
    <lineage>
        <taxon>Bacteria</taxon>
        <taxon>Bacillati</taxon>
        <taxon>Bacillota</taxon>
        <taxon>Clostridia</taxon>
        <taxon>Peptostreptococcales</taxon>
        <taxon>Peptostreptococcaceae</taxon>
        <taxon>Paraclostridium</taxon>
    </lineage>
</organism>
<gene>
    <name evidence="3" type="ORF">VN21_13585</name>
</gene>
<dbReference type="InterPro" id="IPR003848">
    <property type="entry name" value="DUF218"/>
</dbReference>
<evidence type="ECO:0000313" key="3">
    <source>
        <dbReference type="EMBL" id="KKY00549.1"/>
    </source>
</evidence>
<dbReference type="GO" id="GO:0043164">
    <property type="term" value="P:Gram-negative-bacterium-type cell wall biogenesis"/>
    <property type="evidence" value="ECO:0007669"/>
    <property type="project" value="TreeGrafter"/>
</dbReference>
<dbReference type="PATRIC" id="fig|1629550.3.peg.2172"/>
<comment type="caution">
    <text evidence="3">The sequence shown here is derived from an EMBL/GenBank/DDBJ whole genome shotgun (WGS) entry which is preliminary data.</text>
</comment>
<dbReference type="EMBL" id="LBBT01000266">
    <property type="protein sequence ID" value="KKY00549.1"/>
    <property type="molecule type" value="Genomic_DNA"/>
</dbReference>
<protein>
    <submittedName>
        <fullName evidence="3">Membrane protein</fullName>
    </submittedName>
</protein>
<dbReference type="GO" id="GO:0000270">
    <property type="term" value="P:peptidoglycan metabolic process"/>
    <property type="evidence" value="ECO:0007669"/>
    <property type="project" value="TreeGrafter"/>
</dbReference>
<dbReference type="RefSeq" id="WP_046823731.1">
    <property type="nucleotide sequence ID" value="NZ_LBBT01000266.1"/>
</dbReference>
<reference evidence="3 4" key="1">
    <citation type="submission" date="2015-04" db="EMBL/GenBank/DDBJ databases">
        <title>Microcin producing Clostridium sp. JC272T.</title>
        <authorList>
            <person name="Jyothsna T."/>
            <person name="Sasikala C."/>
            <person name="Ramana C."/>
        </authorList>
    </citation>
    <scope>NUCLEOTIDE SEQUENCE [LARGE SCALE GENOMIC DNA]</scope>
    <source>
        <strain evidence="3 4">JC272</strain>
    </source>
</reference>
<feature type="domain" description="DUF218" evidence="2">
    <location>
        <begin position="165"/>
        <end position="313"/>
    </location>
</feature>
<evidence type="ECO:0000313" key="4">
    <source>
        <dbReference type="Proteomes" id="UP000034407"/>
    </source>
</evidence>
<dbReference type="PANTHER" id="PTHR30336:SF18">
    <property type="entry name" value="MEMBRANE PROTEIN"/>
    <property type="match status" value="1"/>
</dbReference>
<accession>A0A0M3DGG1</accession>
<keyword evidence="1" id="KW-0812">Transmembrane</keyword>
<proteinExistence type="predicted"/>
<keyword evidence="4" id="KW-1185">Reference proteome</keyword>
<dbReference type="InterPro" id="IPR051599">
    <property type="entry name" value="Cell_Envelope_Assoc"/>
</dbReference>
<dbReference type="OrthoDB" id="9782395at2"/>
<evidence type="ECO:0000256" key="1">
    <source>
        <dbReference type="SAM" id="Phobius"/>
    </source>
</evidence>
<dbReference type="Proteomes" id="UP000034407">
    <property type="component" value="Unassembled WGS sequence"/>
</dbReference>
<dbReference type="CDD" id="cd06259">
    <property type="entry name" value="YdcF-like"/>
    <property type="match status" value="1"/>
</dbReference>
<feature type="transmembrane region" description="Helical" evidence="1">
    <location>
        <begin position="129"/>
        <end position="155"/>
    </location>
</feature>
<name>A0A0M3DGG1_9FIRM</name>
<feature type="transmembrane region" description="Helical" evidence="1">
    <location>
        <begin position="6"/>
        <end position="22"/>
    </location>
</feature>
<sequence length="347" mass="40079">MFFIYLFPIITLSIFLISYFKDRRRLVNGLFFNIFLISFAISFTYLAFSTENRILIVLFLILFIIFMIVSIFGIYALIFGLFLNAKIVMQKESRNLSNMLTLFLGLALVFHLVLTFFNPEKFLPKDITIFLSSFLLLEFYFLFSIFNFLMISLIAQFNKPKKDQDFIIVLGSRVFGDKVPPLLASRIDRAINFYNEQSKVSFSPKIIFSGGQGPDEDIPEGLAMQKYALSKGIPSKDTIIEDKSVNTLQNMKFSKVIMDNLMPNGYKSIFVTNNYHVFRASIYARMASLKSNGLGSKTAYYFLPNALIREYIALVVMNKKRHMIVIFIIFVFSILLALINHYFIFTA</sequence>
<feature type="transmembrane region" description="Helical" evidence="1">
    <location>
        <begin position="54"/>
        <end position="83"/>
    </location>
</feature>